<evidence type="ECO:0000256" key="1">
    <source>
        <dbReference type="SAM" id="MobiDB-lite"/>
    </source>
</evidence>
<protein>
    <submittedName>
        <fullName evidence="2 4">Uncharacterized protein</fullName>
    </submittedName>
</protein>
<feature type="region of interest" description="Disordered" evidence="1">
    <location>
        <begin position="20"/>
        <end position="119"/>
    </location>
</feature>
<feature type="compositionally biased region" description="Polar residues" evidence="1">
    <location>
        <begin position="99"/>
        <end position="119"/>
    </location>
</feature>
<gene>
    <name evidence="2" type="ORF">GPUH_LOCUS21979</name>
</gene>
<proteinExistence type="predicted"/>
<accession>A0A183ELY8</accession>
<reference evidence="2 3" key="2">
    <citation type="submission" date="2018-11" db="EMBL/GenBank/DDBJ databases">
        <authorList>
            <consortium name="Pathogen Informatics"/>
        </authorList>
    </citation>
    <scope>NUCLEOTIDE SEQUENCE [LARGE SCALE GENOMIC DNA]</scope>
</reference>
<reference evidence="4" key="1">
    <citation type="submission" date="2016-06" db="UniProtKB">
        <authorList>
            <consortium name="WormBaseParasite"/>
        </authorList>
    </citation>
    <scope>IDENTIFICATION</scope>
</reference>
<evidence type="ECO:0000313" key="4">
    <source>
        <dbReference type="WBParaSite" id="GPUH_0002200601-mRNA-1"/>
    </source>
</evidence>
<dbReference type="WBParaSite" id="GPUH_0002200601-mRNA-1">
    <property type="protein sequence ID" value="GPUH_0002200601-mRNA-1"/>
    <property type="gene ID" value="GPUH_0002200601"/>
</dbReference>
<feature type="compositionally biased region" description="Low complexity" evidence="1">
    <location>
        <begin position="51"/>
        <end position="76"/>
    </location>
</feature>
<organism evidence="4">
    <name type="scientific">Gongylonema pulchrum</name>
    <dbReference type="NCBI Taxonomy" id="637853"/>
    <lineage>
        <taxon>Eukaryota</taxon>
        <taxon>Metazoa</taxon>
        <taxon>Ecdysozoa</taxon>
        <taxon>Nematoda</taxon>
        <taxon>Chromadorea</taxon>
        <taxon>Rhabditida</taxon>
        <taxon>Spirurina</taxon>
        <taxon>Spiruromorpha</taxon>
        <taxon>Spiruroidea</taxon>
        <taxon>Gongylonematidae</taxon>
        <taxon>Gongylonema</taxon>
    </lineage>
</organism>
<dbReference type="EMBL" id="UYRT01093950">
    <property type="protein sequence ID" value="VDN39276.1"/>
    <property type="molecule type" value="Genomic_DNA"/>
</dbReference>
<sequence>MARHACSSLTFHSEYIANANRQALQPHRQVPPKEPPVDYDISPSRIPPVRSPTSDHSVTSAASPSQTSSVSTTSSSIHESRIFASSARQNQIFDVDHTPASSSTSSVQHVDQNGTSARSFFSNTVLSSKRVGEVV</sequence>
<dbReference type="Proteomes" id="UP000271098">
    <property type="component" value="Unassembled WGS sequence"/>
</dbReference>
<evidence type="ECO:0000313" key="3">
    <source>
        <dbReference type="Proteomes" id="UP000271098"/>
    </source>
</evidence>
<name>A0A183ELY8_9BILA</name>
<evidence type="ECO:0000313" key="2">
    <source>
        <dbReference type="EMBL" id="VDN39276.1"/>
    </source>
</evidence>
<dbReference type="AlphaFoldDB" id="A0A183ELY8"/>
<keyword evidence="3" id="KW-1185">Reference proteome</keyword>